<dbReference type="Proteomes" id="UP000663891">
    <property type="component" value="Unassembled WGS sequence"/>
</dbReference>
<evidence type="ECO:0000313" key="12">
    <source>
        <dbReference type="EMBL" id="CAF1087362.1"/>
    </source>
</evidence>
<dbReference type="GO" id="GO:0005524">
    <property type="term" value="F:ATP binding"/>
    <property type="evidence" value="ECO:0007669"/>
    <property type="project" value="UniProtKB-UniRule"/>
</dbReference>
<keyword evidence="4 10" id="KW-0808">Transferase</keyword>
<comment type="similarity">
    <text evidence="2 10">Belongs to the carbohydrate kinase PfkB family.</text>
</comment>
<evidence type="ECO:0000256" key="6">
    <source>
        <dbReference type="ARBA" id="ARBA00022741"/>
    </source>
</evidence>
<evidence type="ECO:0000259" key="11">
    <source>
        <dbReference type="Pfam" id="PF00294"/>
    </source>
</evidence>
<evidence type="ECO:0000256" key="9">
    <source>
        <dbReference type="PIRSR" id="PIRSR601805-1"/>
    </source>
</evidence>
<dbReference type="EMBL" id="CAJNON010000192">
    <property type="protein sequence ID" value="CAF1087362.1"/>
    <property type="molecule type" value="Genomic_DNA"/>
</dbReference>
<dbReference type="GO" id="GO:0044209">
    <property type="term" value="P:AMP salvage"/>
    <property type="evidence" value="ECO:0007669"/>
    <property type="project" value="UniProtKB-UniRule"/>
</dbReference>
<dbReference type="AlphaFoldDB" id="A0A814N626"/>
<evidence type="ECO:0000256" key="3">
    <source>
        <dbReference type="ARBA" id="ARBA00012119"/>
    </source>
</evidence>
<name>A0A814N626_9BILA</name>
<keyword evidence="7 10" id="KW-0418">Kinase</keyword>
<dbReference type="SUPFAM" id="SSF53613">
    <property type="entry name" value="Ribokinase-like"/>
    <property type="match status" value="1"/>
</dbReference>
<comment type="caution">
    <text evidence="12">The sequence shown here is derived from an EMBL/GenBank/DDBJ whole genome shotgun (WGS) entry which is preliminary data.</text>
</comment>
<protein>
    <recommendedName>
        <fullName evidence="3 10">Adenosine kinase</fullName>
        <shortName evidence="10">AK</shortName>
        <ecNumber evidence="3 10">2.7.1.20</ecNumber>
    </recommendedName>
    <alternativeName>
        <fullName evidence="10">Adenosine 5'-phosphotransferase</fullName>
    </alternativeName>
</protein>
<dbReference type="UniPathway" id="UPA00588">
    <property type="reaction ID" value="UER00659"/>
</dbReference>
<dbReference type="CDD" id="cd01168">
    <property type="entry name" value="adenosine_kinase"/>
    <property type="match status" value="1"/>
</dbReference>
<dbReference type="InterPro" id="IPR029056">
    <property type="entry name" value="Ribokinase-like"/>
</dbReference>
<comment type="cofactor">
    <cofactor evidence="10">
        <name>Mg(2+)</name>
        <dbReference type="ChEBI" id="CHEBI:18420"/>
    </cofactor>
    <text evidence="10">Binds 3 Mg(2+) ions per subunit.</text>
</comment>
<keyword evidence="10" id="KW-0460">Magnesium</keyword>
<dbReference type="GO" id="GO:0004001">
    <property type="term" value="F:adenosine kinase activity"/>
    <property type="evidence" value="ECO:0007669"/>
    <property type="project" value="UniProtKB-UniRule"/>
</dbReference>
<feature type="domain" description="Carbohydrate kinase PfkB" evidence="11">
    <location>
        <begin position="65"/>
        <end position="336"/>
    </location>
</feature>
<evidence type="ECO:0000256" key="10">
    <source>
        <dbReference type="RuleBase" id="RU368116"/>
    </source>
</evidence>
<dbReference type="PANTHER" id="PTHR45769">
    <property type="entry name" value="ADENOSINE KINASE"/>
    <property type="match status" value="1"/>
</dbReference>
<comment type="subcellular location">
    <subcellularLocation>
        <location evidence="10">Nucleus</location>
    </subcellularLocation>
</comment>
<comment type="pathway">
    <text evidence="1 10">Purine metabolism; AMP biosynthesis via salvage pathway; AMP from adenosine: step 1/1.</text>
</comment>
<dbReference type="InterPro" id="IPR011611">
    <property type="entry name" value="PfkB_dom"/>
</dbReference>
<dbReference type="PANTHER" id="PTHR45769:SF3">
    <property type="entry name" value="ADENOSINE KINASE"/>
    <property type="match status" value="1"/>
</dbReference>
<feature type="active site" description="Proton acceptor" evidence="9">
    <location>
        <position position="302"/>
    </location>
</feature>
<comment type="subunit">
    <text evidence="10">Monomer.</text>
</comment>
<keyword evidence="6 10" id="KW-0547">Nucleotide-binding</keyword>
<proteinExistence type="inferred from homology"/>
<dbReference type="GO" id="GO:0005634">
    <property type="term" value="C:nucleus"/>
    <property type="evidence" value="ECO:0007669"/>
    <property type="project" value="UniProtKB-SubCell"/>
</dbReference>
<dbReference type="Gene3D" id="3.30.1110.10">
    <property type="match status" value="1"/>
</dbReference>
<evidence type="ECO:0000313" key="13">
    <source>
        <dbReference type="Proteomes" id="UP000663891"/>
    </source>
</evidence>
<evidence type="ECO:0000256" key="7">
    <source>
        <dbReference type="ARBA" id="ARBA00022777"/>
    </source>
</evidence>
<reference evidence="12" key="1">
    <citation type="submission" date="2021-02" db="EMBL/GenBank/DDBJ databases">
        <authorList>
            <person name="Nowell W R."/>
        </authorList>
    </citation>
    <scope>NUCLEOTIDE SEQUENCE</scope>
</reference>
<evidence type="ECO:0000256" key="8">
    <source>
        <dbReference type="ARBA" id="ARBA00022840"/>
    </source>
</evidence>
<evidence type="ECO:0000256" key="4">
    <source>
        <dbReference type="ARBA" id="ARBA00022679"/>
    </source>
</evidence>
<comment type="catalytic activity">
    <reaction evidence="10">
        <text>adenosine + ATP = AMP + ADP + H(+)</text>
        <dbReference type="Rhea" id="RHEA:20824"/>
        <dbReference type="ChEBI" id="CHEBI:15378"/>
        <dbReference type="ChEBI" id="CHEBI:16335"/>
        <dbReference type="ChEBI" id="CHEBI:30616"/>
        <dbReference type="ChEBI" id="CHEBI:456215"/>
        <dbReference type="ChEBI" id="CHEBI:456216"/>
        <dbReference type="EC" id="2.7.1.20"/>
    </reaction>
</comment>
<dbReference type="EC" id="2.7.1.20" evidence="3 10"/>
<evidence type="ECO:0000256" key="1">
    <source>
        <dbReference type="ARBA" id="ARBA00004801"/>
    </source>
</evidence>
<dbReference type="PRINTS" id="PR00989">
    <property type="entry name" value="ADENOKINASE"/>
</dbReference>
<organism evidence="12 13">
    <name type="scientific">Adineta steineri</name>
    <dbReference type="NCBI Taxonomy" id="433720"/>
    <lineage>
        <taxon>Eukaryota</taxon>
        <taxon>Metazoa</taxon>
        <taxon>Spiralia</taxon>
        <taxon>Gnathifera</taxon>
        <taxon>Rotifera</taxon>
        <taxon>Eurotatoria</taxon>
        <taxon>Bdelloidea</taxon>
        <taxon>Adinetida</taxon>
        <taxon>Adinetidae</taxon>
        <taxon>Adineta</taxon>
    </lineage>
</organism>
<dbReference type="GO" id="GO:0006166">
    <property type="term" value="P:purine ribonucleoside salvage"/>
    <property type="evidence" value="ECO:0007669"/>
    <property type="project" value="UniProtKB-KW"/>
</dbReference>
<sequence>MVSTTDIQLNNGTFFGLGHPMLDISTQVSLEFLERYNLQANNVVLAGSLSNYDELSNEILNKGNYKLNYSPGGSTLNTLKTIKWFLEQDNLTTYMGCIGQDEHGKKLQQQQMNNCLYQINSDLPTATCLILITDQARSMITNLAAANEFTIDYLNQSDNWLYVERAKIFYVSGYFIRTCSQAVLKLAQHAEKKRKIFAFNLSAEYICEKFGKEIMKLLPLVDFLFGNEQEAKCFAQHHLNIDTNTDIAHIAEELQKKLSKNTDTCVIITRGADPIVLASKNGVKMFTVKRPPKIIDTVGCGDAFAGGFLAYWSLNTSIDDCINAACYCAYECLLQTECFLAYWSLNTSIDDCINAACYCAYECLLQTECQFTNPSSFNPTKRYCNV</sequence>
<dbReference type="InterPro" id="IPR001805">
    <property type="entry name" value="Adenokinase"/>
</dbReference>
<evidence type="ECO:0000256" key="2">
    <source>
        <dbReference type="ARBA" id="ARBA00010688"/>
    </source>
</evidence>
<comment type="function">
    <text evidence="10">ATP dependent phosphorylation of adenosine and other related nucleoside analogs to monophosphate derivatives.</text>
</comment>
<dbReference type="GO" id="GO:0006144">
    <property type="term" value="P:purine nucleobase metabolic process"/>
    <property type="evidence" value="ECO:0007669"/>
    <property type="project" value="TreeGrafter"/>
</dbReference>
<dbReference type="Gene3D" id="3.40.1190.20">
    <property type="match status" value="1"/>
</dbReference>
<gene>
    <name evidence="12" type="ORF">VCS650_LOCUS19362</name>
</gene>
<accession>A0A814N626</accession>
<keyword evidence="10" id="KW-0539">Nucleus</keyword>
<dbReference type="OrthoDB" id="432447at2759"/>
<dbReference type="Pfam" id="PF00294">
    <property type="entry name" value="PfkB"/>
    <property type="match status" value="1"/>
</dbReference>
<keyword evidence="8 10" id="KW-0067">ATP-binding</keyword>
<keyword evidence="5 10" id="KW-0660">Purine salvage</keyword>
<dbReference type="GO" id="GO:0005829">
    <property type="term" value="C:cytosol"/>
    <property type="evidence" value="ECO:0007669"/>
    <property type="project" value="TreeGrafter"/>
</dbReference>
<evidence type="ECO:0000256" key="5">
    <source>
        <dbReference type="ARBA" id="ARBA00022726"/>
    </source>
</evidence>